<dbReference type="InterPro" id="IPR008977">
    <property type="entry name" value="PHM/PNGase_F_dom_sf"/>
</dbReference>
<dbReference type="AlphaFoldDB" id="A0A382UXX1"/>
<gene>
    <name evidence="2" type="ORF">METZ01_LOCUS391976</name>
</gene>
<keyword evidence="1" id="KW-1015">Disulfide bond</keyword>
<evidence type="ECO:0000256" key="1">
    <source>
        <dbReference type="ARBA" id="ARBA00023157"/>
    </source>
</evidence>
<organism evidence="2">
    <name type="scientific">marine metagenome</name>
    <dbReference type="NCBI Taxonomy" id="408172"/>
    <lineage>
        <taxon>unclassified sequences</taxon>
        <taxon>metagenomes</taxon>
        <taxon>ecological metagenomes</taxon>
    </lineage>
</organism>
<feature type="non-terminal residue" evidence="2">
    <location>
        <position position="1"/>
    </location>
</feature>
<dbReference type="SUPFAM" id="SSF49742">
    <property type="entry name" value="PHM/PNGase F"/>
    <property type="match status" value="2"/>
</dbReference>
<dbReference type="EMBL" id="UINC01147666">
    <property type="protein sequence ID" value="SVD39122.1"/>
    <property type="molecule type" value="Genomic_DNA"/>
</dbReference>
<reference evidence="2" key="1">
    <citation type="submission" date="2018-05" db="EMBL/GenBank/DDBJ databases">
        <authorList>
            <person name="Lanie J.A."/>
            <person name="Ng W.-L."/>
            <person name="Kazmierczak K.M."/>
            <person name="Andrzejewski T.M."/>
            <person name="Davidsen T.M."/>
            <person name="Wayne K.J."/>
            <person name="Tettelin H."/>
            <person name="Glass J.I."/>
            <person name="Rusch D."/>
            <person name="Podicherti R."/>
            <person name="Tsui H.-C.T."/>
            <person name="Winkler M.E."/>
        </authorList>
    </citation>
    <scope>NUCLEOTIDE SEQUENCE</scope>
</reference>
<dbReference type="Gene3D" id="2.60.120.230">
    <property type="match status" value="1"/>
</dbReference>
<evidence type="ECO:0000313" key="2">
    <source>
        <dbReference type="EMBL" id="SVD39122.1"/>
    </source>
</evidence>
<feature type="non-terminal residue" evidence="2">
    <location>
        <position position="289"/>
    </location>
</feature>
<dbReference type="InterPro" id="IPR014784">
    <property type="entry name" value="Cu2_ascorb_mOase-like_C"/>
</dbReference>
<sequence>NWPDDDVWRLEERYGRPPDLIVSSPPWTQSAEGQDQWWQPVVDVGLTEDRWVTGVEIRPSLEARRVTHHSNVYLQQEEEPGDHTPAIDVTPRGSYLSEFAIGKIGDVFRENTGKLIKAGAQFTFDNHYHSVGEDVAATTDVGMWFYPKGFVPKYRVYGQAFGAQQSQATMDIPPGKVTVHHAYIPLDAPARLENYQPHMHIRGKAMSMEAIYPDGRVEMLNHVADFDFNWHVNYVYTDDSAPVLPRGTVIHLTAWHDNTAANRANPDYRQWIGWGQRSFDDMYHAHVNV</sequence>
<proteinExistence type="predicted"/>
<name>A0A382UXX1_9ZZZZ</name>
<dbReference type="GO" id="GO:0016715">
    <property type="term" value="F:oxidoreductase activity, acting on paired donors, with incorporation or reduction of molecular oxygen, reduced ascorbate as one donor, and incorporation of one atom of oxygen"/>
    <property type="evidence" value="ECO:0007669"/>
    <property type="project" value="InterPro"/>
</dbReference>
<protein>
    <submittedName>
        <fullName evidence="2">Uncharacterized protein</fullName>
    </submittedName>
</protein>
<accession>A0A382UXX1</accession>